<dbReference type="Gene3D" id="2.130.10.10">
    <property type="entry name" value="YVTN repeat-like/Quinoprotein amine dehydrogenase"/>
    <property type="match status" value="1"/>
</dbReference>
<protein>
    <submittedName>
        <fullName evidence="1">Uncharacterized protein</fullName>
    </submittedName>
</protein>
<comment type="caution">
    <text evidence="1">The sequence shown here is derived from an EMBL/GenBank/DDBJ whole genome shotgun (WGS) entry which is preliminary data.</text>
</comment>
<accession>A0AAD9KDB5</accession>
<dbReference type="InterPro" id="IPR015943">
    <property type="entry name" value="WD40/YVTN_repeat-like_dom_sf"/>
</dbReference>
<name>A0AAD9KDB5_9ANNE</name>
<evidence type="ECO:0000313" key="1">
    <source>
        <dbReference type="EMBL" id="KAK2169609.1"/>
    </source>
</evidence>
<evidence type="ECO:0000313" key="2">
    <source>
        <dbReference type="Proteomes" id="UP001208570"/>
    </source>
</evidence>
<dbReference type="InterPro" id="IPR036322">
    <property type="entry name" value="WD40_repeat_dom_sf"/>
</dbReference>
<sequence length="356" mass="39456">MKRSVHALYRHSEDYMDESPMSTILPKKKSKSLVLGHEDGIVRVYSLPQCGDISHVECLECIQTLESKGGPIQTLMIHDVTKLAHNDIIVADSRGMVTIFSNEQILTRKAVSEHCIQCIGIQKDALGYNAIIIGDRQGHVAAFSPFTEFWRVRLSDLGQYKNLALRPQVTCVHITELTDKYGQRRSCVLVSDTCKAVHMIQGGSIVLTLYTPAVVTAMVSGHFVESNEADENDTVMANQTWTEEQVLMGTDNGAIYIMANFQIYQEEYANIHHTITHLSTLASADSQITDTLLCAGHFDALCILRDGQEISHHKTSAWIISLVTADINNDGVDEILIGCHDNTLHALKVTFGCSKK</sequence>
<keyword evidence="2" id="KW-1185">Reference proteome</keyword>
<dbReference type="Proteomes" id="UP001208570">
    <property type="component" value="Unassembled WGS sequence"/>
</dbReference>
<dbReference type="SUPFAM" id="SSF50978">
    <property type="entry name" value="WD40 repeat-like"/>
    <property type="match status" value="1"/>
</dbReference>
<organism evidence="1 2">
    <name type="scientific">Paralvinella palmiformis</name>
    <dbReference type="NCBI Taxonomy" id="53620"/>
    <lineage>
        <taxon>Eukaryota</taxon>
        <taxon>Metazoa</taxon>
        <taxon>Spiralia</taxon>
        <taxon>Lophotrochozoa</taxon>
        <taxon>Annelida</taxon>
        <taxon>Polychaeta</taxon>
        <taxon>Sedentaria</taxon>
        <taxon>Canalipalpata</taxon>
        <taxon>Terebellida</taxon>
        <taxon>Terebelliformia</taxon>
        <taxon>Alvinellidae</taxon>
        <taxon>Paralvinella</taxon>
    </lineage>
</organism>
<dbReference type="EMBL" id="JAODUP010000008">
    <property type="protein sequence ID" value="KAK2169609.1"/>
    <property type="molecule type" value="Genomic_DNA"/>
</dbReference>
<dbReference type="AlphaFoldDB" id="A0AAD9KDB5"/>
<gene>
    <name evidence="1" type="ORF">LSH36_8g01061</name>
</gene>
<reference evidence="1" key="1">
    <citation type="journal article" date="2023" name="Mol. Biol. Evol.">
        <title>Third-Generation Sequencing Reveals the Adaptive Role of the Epigenome in Three Deep-Sea Polychaetes.</title>
        <authorList>
            <person name="Perez M."/>
            <person name="Aroh O."/>
            <person name="Sun Y."/>
            <person name="Lan Y."/>
            <person name="Juniper S.K."/>
            <person name="Young C.R."/>
            <person name="Angers B."/>
            <person name="Qian P.Y."/>
        </authorList>
    </citation>
    <scope>NUCLEOTIDE SEQUENCE</scope>
    <source>
        <strain evidence="1">P08H-3</strain>
    </source>
</reference>
<proteinExistence type="predicted"/>